<dbReference type="PANTHER" id="PTHR42973">
    <property type="entry name" value="BINDING OXIDOREDUCTASE, PUTATIVE (AFU_ORTHOLOGUE AFUA_1G17690)-RELATED"/>
    <property type="match status" value="1"/>
</dbReference>
<dbReference type="InterPro" id="IPR006093">
    <property type="entry name" value="Oxy_OxRdtase_FAD_BS"/>
</dbReference>
<keyword evidence="5" id="KW-0560">Oxidoreductase</keyword>
<dbReference type="AlphaFoldDB" id="A0A8H5N7P6"/>
<gene>
    <name evidence="7" type="ORF">FMEXI_1053</name>
</gene>
<dbReference type="Proteomes" id="UP000522262">
    <property type="component" value="Unassembled WGS sequence"/>
</dbReference>
<evidence type="ECO:0000256" key="5">
    <source>
        <dbReference type="ARBA" id="ARBA00023002"/>
    </source>
</evidence>
<accession>A0A8H5N7P6</accession>
<dbReference type="InterPro" id="IPR050416">
    <property type="entry name" value="FAD-linked_Oxidoreductase"/>
</dbReference>
<name>A0A8H5N7P6_9HYPO</name>
<dbReference type="PROSITE" id="PS51387">
    <property type="entry name" value="FAD_PCMH"/>
    <property type="match status" value="1"/>
</dbReference>
<dbReference type="Gene3D" id="3.30.465.10">
    <property type="match status" value="1"/>
</dbReference>
<proteinExistence type="inferred from homology"/>
<evidence type="ECO:0000256" key="1">
    <source>
        <dbReference type="ARBA" id="ARBA00001974"/>
    </source>
</evidence>
<evidence type="ECO:0000259" key="6">
    <source>
        <dbReference type="PROSITE" id="PS51387"/>
    </source>
</evidence>
<sequence>MASAQVNGFIGMQYSREGSDNEKGDYKFFNEQYATSSYIDVLDPSGKPVHDLNPAHILRPKNDDDVKTVIKYAVENKVGIAIKSGGHQYSGASSCGDKNVQLDLSNTYKDLKIFDVNILDKPKITVADDRVLVFAGVSNQLQDFLAYLTSHKLFVPTGQCAYVCLGGHGQTGGYGQLGRSFGLLGDYIVDIRLINHEGKVIHVNQGQDAELFNAIRGGSPANFGVVTHYTISALKAKSYMGIENTITTADDTESKKFQGPHGIKAAWVYSERVLRSLLNIVAKMSDEGTAPRGFDLCVNVLSTDFDITKLFPALKTDEEWKGVQEVIAKLPKPIKDLFKGKLPPVIVLYAQWCPVGDQQKYDASVDAWFQQFRGLKHYRFQFNEISADMSDMVGLWLFPKRREFPRPYVKRTYATNSRTLGKDGWVDTLVGRLKKICDPKEKLNDAEKPVNNPLYDNCKLSAQIQFFGGENSMFYNNRKNGAAYSWRDSTVLQTVDCWYLNRGQPKYEESQKLANKWQAENDRAMIGANSCFSKTDRRVLWGSWGDWDMAKPEVWKTYYEDEAKYQSIGKVRAAWDPNGTFTANPFAVARQS</sequence>
<comment type="caution">
    <text evidence="7">The sequence shown here is derived from an EMBL/GenBank/DDBJ whole genome shotgun (WGS) entry which is preliminary data.</text>
</comment>
<organism evidence="7 8">
    <name type="scientific">Fusarium mexicanum</name>
    <dbReference type="NCBI Taxonomy" id="751941"/>
    <lineage>
        <taxon>Eukaryota</taxon>
        <taxon>Fungi</taxon>
        <taxon>Dikarya</taxon>
        <taxon>Ascomycota</taxon>
        <taxon>Pezizomycotina</taxon>
        <taxon>Sordariomycetes</taxon>
        <taxon>Hypocreomycetidae</taxon>
        <taxon>Hypocreales</taxon>
        <taxon>Nectriaceae</taxon>
        <taxon>Fusarium</taxon>
        <taxon>Fusarium fujikuroi species complex</taxon>
    </lineage>
</organism>
<dbReference type="InterPro" id="IPR016166">
    <property type="entry name" value="FAD-bd_PCMH"/>
</dbReference>
<comment type="similarity">
    <text evidence="2">Belongs to the oxygen-dependent FAD-linked oxidoreductase family.</text>
</comment>
<dbReference type="SUPFAM" id="SSF56176">
    <property type="entry name" value="FAD-binding/transporter-associated domain-like"/>
    <property type="match status" value="1"/>
</dbReference>
<dbReference type="PANTHER" id="PTHR42973:SF39">
    <property type="entry name" value="FAD-BINDING PCMH-TYPE DOMAIN-CONTAINING PROTEIN"/>
    <property type="match status" value="1"/>
</dbReference>
<comment type="cofactor">
    <cofactor evidence="1">
        <name>FAD</name>
        <dbReference type="ChEBI" id="CHEBI:57692"/>
    </cofactor>
</comment>
<keyword evidence="8" id="KW-1185">Reference proteome</keyword>
<dbReference type="InterPro" id="IPR036318">
    <property type="entry name" value="FAD-bd_PCMH-like_sf"/>
</dbReference>
<keyword evidence="4" id="KW-0274">FAD</keyword>
<keyword evidence="3" id="KW-0285">Flavoprotein</keyword>
<evidence type="ECO:0000256" key="2">
    <source>
        <dbReference type="ARBA" id="ARBA00005466"/>
    </source>
</evidence>
<protein>
    <submittedName>
        <fullName evidence="7">6-hydroxy-D-nicotine oxidase</fullName>
    </submittedName>
</protein>
<dbReference type="EMBL" id="JAAOAM010000025">
    <property type="protein sequence ID" value="KAF5556581.1"/>
    <property type="molecule type" value="Genomic_DNA"/>
</dbReference>
<evidence type="ECO:0000256" key="3">
    <source>
        <dbReference type="ARBA" id="ARBA00022630"/>
    </source>
</evidence>
<feature type="domain" description="FAD-binding PCMH-type" evidence="6">
    <location>
        <begin position="50"/>
        <end position="236"/>
    </location>
</feature>
<dbReference type="Pfam" id="PF01565">
    <property type="entry name" value="FAD_binding_4"/>
    <property type="match status" value="1"/>
</dbReference>
<dbReference type="InterPro" id="IPR006094">
    <property type="entry name" value="Oxid_FAD_bind_N"/>
</dbReference>
<evidence type="ECO:0000313" key="8">
    <source>
        <dbReference type="Proteomes" id="UP000522262"/>
    </source>
</evidence>
<dbReference type="PROSITE" id="PS00862">
    <property type="entry name" value="OX2_COVAL_FAD"/>
    <property type="match status" value="1"/>
</dbReference>
<evidence type="ECO:0000256" key="4">
    <source>
        <dbReference type="ARBA" id="ARBA00022827"/>
    </source>
</evidence>
<evidence type="ECO:0000313" key="7">
    <source>
        <dbReference type="EMBL" id="KAF5556581.1"/>
    </source>
</evidence>
<dbReference type="GO" id="GO:0016491">
    <property type="term" value="F:oxidoreductase activity"/>
    <property type="evidence" value="ECO:0007669"/>
    <property type="project" value="UniProtKB-KW"/>
</dbReference>
<dbReference type="InterPro" id="IPR016169">
    <property type="entry name" value="FAD-bd_PCMH_sub2"/>
</dbReference>
<dbReference type="GO" id="GO:0071949">
    <property type="term" value="F:FAD binding"/>
    <property type="evidence" value="ECO:0007669"/>
    <property type="project" value="InterPro"/>
</dbReference>
<reference evidence="7 8" key="1">
    <citation type="submission" date="2020-05" db="EMBL/GenBank/DDBJ databases">
        <title>Identification and distribution of gene clusters putatively required for synthesis of sphingolipid metabolism inhibitors in phylogenetically diverse species of the filamentous fungus Fusarium.</title>
        <authorList>
            <person name="Kim H.-S."/>
            <person name="Busman M."/>
            <person name="Brown D.W."/>
            <person name="Divon H."/>
            <person name="Uhlig S."/>
            <person name="Proctor R.H."/>
        </authorList>
    </citation>
    <scope>NUCLEOTIDE SEQUENCE [LARGE SCALE GENOMIC DNA]</scope>
    <source>
        <strain evidence="7 8">NRRL 53147</strain>
    </source>
</reference>